<keyword evidence="1" id="KW-1133">Transmembrane helix</keyword>
<reference evidence="2 3" key="1">
    <citation type="submission" date="2024-10" db="EMBL/GenBank/DDBJ databases">
        <title>The Natural Products Discovery Center: Release of the First 8490 Sequenced Strains for Exploring Actinobacteria Biosynthetic Diversity.</title>
        <authorList>
            <person name="Kalkreuter E."/>
            <person name="Kautsar S.A."/>
            <person name="Yang D."/>
            <person name="Bader C.D."/>
            <person name="Teijaro C.N."/>
            <person name="Fluegel L."/>
            <person name="Davis C.M."/>
            <person name="Simpson J.R."/>
            <person name="Lauterbach L."/>
            <person name="Steele A.D."/>
            <person name="Gui C."/>
            <person name="Meng S."/>
            <person name="Li G."/>
            <person name="Viehrig K."/>
            <person name="Ye F."/>
            <person name="Su P."/>
            <person name="Kiefer A.F."/>
            <person name="Nichols A."/>
            <person name="Cepeda A.J."/>
            <person name="Yan W."/>
            <person name="Fan B."/>
            <person name="Jiang Y."/>
            <person name="Adhikari A."/>
            <person name="Zheng C.-J."/>
            <person name="Schuster L."/>
            <person name="Cowan T.M."/>
            <person name="Smanski M.J."/>
            <person name="Chevrette M.G."/>
            <person name="De Carvalho L.P.S."/>
            <person name="Shen B."/>
        </authorList>
    </citation>
    <scope>NUCLEOTIDE SEQUENCE [LARGE SCALE GENOMIC DNA]</scope>
    <source>
        <strain evidence="2 3">NPDC002593</strain>
    </source>
</reference>
<sequence length="252" mass="26601">MTSSTPWHVHDDSENLPAPPIRHTRLVTQRISTVRADKGYVAAAVAAALTLILMFQPWLTASGPNGRLRSDAFGRIDGATRGYTDWLTTGYTQPSISGVWAVLAALAAVVTISAVLMYLRIRTDALSYLVLGASLATAMFVLADLLYLSGKAPELRSMVQGNNGFGDGLGSLLDMFLGDGTSRYGTHQVASAGLDPAAMLCGAAAFGGAVAAIASGARKHTWYTMRLVAPRPRVTALPAPEVRNERTVITVG</sequence>
<keyword evidence="1" id="KW-0812">Transmembrane</keyword>
<feature type="transmembrane region" description="Helical" evidence="1">
    <location>
        <begin position="126"/>
        <end position="148"/>
    </location>
</feature>
<feature type="transmembrane region" description="Helical" evidence="1">
    <location>
        <begin position="99"/>
        <end position="119"/>
    </location>
</feature>
<proteinExistence type="predicted"/>
<protein>
    <submittedName>
        <fullName evidence="2">Uncharacterized protein</fullName>
    </submittedName>
</protein>
<keyword evidence="1" id="KW-0472">Membrane</keyword>
<evidence type="ECO:0000313" key="3">
    <source>
        <dbReference type="Proteomes" id="UP001601992"/>
    </source>
</evidence>
<dbReference type="EMBL" id="JBIAQY010000003">
    <property type="protein sequence ID" value="MFF3568087.1"/>
    <property type="molecule type" value="Genomic_DNA"/>
</dbReference>
<dbReference type="RefSeq" id="WP_157186156.1">
    <property type="nucleotide sequence ID" value="NZ_JBIAQY010000003.1"/>
</dbReference>
<organism evidence="2 3">
    <name type="scientific">Nocardia jiangxiensis</name>
    <dbReference type="NCBI Taxonomy" id="282685"/>
    <lineage>
        <taxon>Bacteria</taxon>
        <taxon>Bacillati</taxon>
        <taxon>Actinomycetota</taxon>
        <taxon>Actinomycetes</taxon>
        <taxon>Mycobacteriales</taxon>
        <taxon>Nocardiaceae</taxon>
        <taxon>Nocardia</taxon>
    </lineage>
</organism>
<feature type="transmembrane region" description="Helical" evidence="1">
    <location>
        <begin position="197"/>
        <end position="217"/>
    </location>
</feature>
<keyword evidence="3" id="KW-1185">Reference proteome</keyword>
<dbReference type="Proteomes" id="UP001601992">
    <property type="component" value="Unassembled WGS sequence"/>
</dbReference>
<accession>A0ABW6RVR4</accession>
<evidence type="ECO:0000256" key="1">
    <source>
        <dbReference type="SAM" id="Phobius"/>
    </source>
</evidence>
<feature type="transmembrane region" description="Helical" evidence="1">
    <location>
        <begin position="39"/>
        <end position="59"/>
    </location>
</feature>
<name>A0ABW6RVR4_9NOCA</name>
<gene>
    <name evidence="2" type="ORF">ACFYXQ_09945</name>
</gene>
<comment type="caution">
    <text evidence="2">The sequence shown here is derived from an EMBL/GenBank/DDBJ whole genome shotgun (WGS) entry which is preliminary data.</text>
</comment>
<evidence type="ECO:0000313" key="2">
    <source>
        <dbReference type="EMBL" id="MFF3568087.1"/>
    </source>
</evidence>